<gene>
    <name evidence="2" type="ORF">VIBNISOn1_830150</name>
</gene>
<evidence type="ECO:0000256" key="1">
    <source>
        <dbReference type="ARBA" id="ARBA00006484"/>
    </source>
</evidence>
<dbReference type="EMBL" id="CAOF01000179">
    <property type="protein sequence ID" value="CCO49589.1"/>
    <property type="molecule type" value="Genomic_DNA"/>
</dbReference>
<dbReference type="Proteomes" id="UP000018211">
    <property type="component" value="Unassembled WGS sequence"/>
</dbReference>
<proteinExistence type="inferred from homology"/>
<protein>
    <submittedName>
        <fullName evidence="2">Short-chain dehydrogenase/reductase SDR</fullName>
    </submittedName>
</protein>
<sequence>MDLLLKNKVVVVTGGTSGIGLATVRRLLEEGGKVAFCARTESKVQEISKLLVADFGECNVLGQAVDVLDKDAVIRFKDQVEREFGQCDGLITNAGQGRVSTFLETEDQDWRDELELKYFSQLNPINAFKPLLDRSEVGAIVAVNSLLAYQPEPHMVCTSSARAGVQNLLKSISVEFAPSIRVNSILIGLVESAQWMRRFDARDDKSISKEKWFEELASKKGIPLKRLGKAQEAANTILFLVSPVSSYVTGAHIEVSGGLSRFI</sequence>
<evidence type="ECO:0000313" key="3">
    <source>
        <dbReference type="Proteomes" id="UP000018211"/>
    </source>
</evidence>
<dbReference type="InterPro" id="IPR050259">
    <property type="entry name" value="SDR"/>
</dbReference>
<dbReference type="AlphaFoldDB" id="A0AAV2VXV6"/>
<dbReference type="InterPro" id="IPR036291">
    <property type="entry name" value="NAD(P)-bd_dom_sf"/>
</dbReference>
<dbReference type="Pfam" id="PF00106">
    <property type="entry name" value="adh_short"/>
    <property type="match status" value="1"/>
</dbReference>
<comment type="similarity">
    <text evidence="1">Belongs to the short-chain dehydrogenases/reductases (SDR) family.</text>
</comment>
<name>A0AAV2VXV6_9VIBR</name>
<dbReference type="SUPFAM" id="SSF51735">
    <property type="entry name" value="NAD(P)-binding Rossmann-fold domains"/>
    <property type="match status" value="1"/>
</dbReference>
<comment type="caution">
    <text evidence="2">The sequence shown here is derived from an EMBL/GenBank/DDBJ whole genome shotgun (WGS) entry which is preliminary data.</text>
</comment>
<evidence type="ECO:0000313" key="2">
    <source>
        <dbReference type="EMBL" id="CCO49589.1"/>
    </source>
</evidence>
<dbReference type="RefSeq" id="WP_022613658.1">
    <property type="nucleotide sequence ID" value="NZ_LK391965.1"/>
</dbReference>
<dbReference type="InterPro" id="IPR002347">
    <property type="entry name" value="SDR_fam"/>
</dbReference>
<dbReference type="NCBIfam" id="NF005468">
    <property type="entry name" value="PRK07062.1"/>
    <property type="match status" value="1"/>
</dbReference>
<dbReference type="PANTHER" id="PTHR42879">
    <property type="entry name" value="3-OXOACYL-(ACYL-CARRIER-PROTEIN) REDUCTASE"/>
    <property type="match status" value="1"/>
</dbReference>
<reference evidence="2 3" key="1">
    <citation type="journal article" date="2013" name="ISME J.">
        <title>Comparative genomics of pathogenic lineages of Vibrio nigripulchritudo identifies virulence-associated traits.</title>
        <authorList>
            <person name="Goudenege D."/>
            <person name="Labreuche Y."/>
            <person name="Krin E."/>
            <person name="Ansquer D."/>
            <person name="Mangenot S."/>
            <person name="Calteau A."/>
            <person name="Medigue C."/>
            <person name="Mazel D."/>
            <person name="Polz M.F."/>
            <person name="Le Roux F."/>
        </authorList>
    </citation>
    <scope>NUCLEOTIDE SEQUENCE [LARGE SCALE GENOMIC DNA]</scope>
    <source>
        <strain evidence="2 3">SOn1</strain>
    </source>
</reference>
<organism evidence="2 3">
    <name type="scientific">Vibrio nigripulchritudo SOn1</name>
    <dbReference type="NCBI Taxonomy" id="1238450"/>
    <lineage>
        <taxon>Bacteria</taxon>
        <taxon>Pseudomonadati</taxon>
        <taxon>Pseudomonadota</taxon>
        <taxon>Gammaproteobacteria</taxon>
        <taxon>Vibrionales</taxon>
        <taxon>Vibrionaceae</taxon>
        <taxon>Vibrio</taxon>
    </lineage>
</organism>
<dbReference type="FunFam" id="3.40.50.720:FF:000084">
    <property type="entry name" value="Short-chain dehydrogenase reductase"/>
    <property type="match status" value="1"/>
</dbReference>
<dbReference type="Gene3D" id="3.40.50.720">
    <property type="entry name" value="NAD(P)-binding Rossmann-like Domain"/>
    <property type="match status" value="1"/>
</dbReference>
<accession>A0AAV2VXV6</accession>
<dbReference type="PANTHER" id="PTHR42879:SF6">
    <property type="entry name" value="NADPH-DEPENDENT REDUCTASE BACG"/>
    <property type="match status" value="1"/>
</dbReference>
<dbReference type="PRINTS" id="PR00081">
    <property type="entry name" value="GDHRDH"/>
</dbReference>